<dbReference type="Gene3D" id="3.20.20.450">
    <property type="entry name" value="EAL domain"/>
    <property type="match status" value="1"/>
</dbReference>
<evidence type="ECO:0000313" key="7">
    <source>
        <dbReference type="Proteomes" id="UP000000268"/>
    </source>
</evidence>
<feature type="domain" description="GGDEF" evidence="5">
    <location>
        <begin position="190"/>
        <end position="327"/>
    </location>
</feature>
<dbReference type="Pfam" id="PF00563">
    <property type="entry name" value="EAL"/>
    <property type="match status" value="1"/>
</dbReference>
<dbReference type="Gene3D" id="3.30.70.270">
    <property type="match status" value="1"/>
</dbReference>
<dbReference type="PROSITE" id="PS50883">
    <property type="entry name" value="EAL"/>
    <property type="match status" value="1"/>
</dbReference>
<dbReference type="InterPro" id="IPR029787">
    <property type="entry name" value="Nucleotide_cyclase"/>
</dbReference>
<feature type="coiled-coil region" evidence="2">
    <location>
        <begin position="123"/>
        <end position="162"/>
    </location>
</feature>
<dbReference type="SMART" id="SM00267">
    <property type="entry name" value="GGDEF"/>
    <property type="match status" value="1"/>
</dbReference>
<dbReference type="NCBIfam" id="TIGR00254">
    <property type="entry name" value="GGDEF"/>
    <property type="match status" value="1"/>
</dbReference>
<evidence type="ECO:0000256" key="1">
    <source>
        <dbReference type="PROSITE-ProRule" id="PRU00169"/>
    </source>
</evidence>
<name>B0C5T6_ACAM1</name>
<evidence type="ECO:0000259" key="3">
    <source>
        <dbReference type="PROSITE" id="PS50110"/>
    </source>
</evidence>
<dbReference type="GO" id="GO:0000160">
    <property type="term" value="P:phosphorelay signal transduction system"/>
    <property type="evidence" value="ECO:0007669"/>
    <property type="project" value="InterPro"/>
</dbReference>
<reference evidence="6 7" key="1">
    <citation type="journal article" date="2008" name="Proc. Natl. Acad. Sci. U.S.A.">
        <title>Niche adaptation and genome expansion in the chlorophyll d-producing cyanobacterium Acaryochloris marina.</title>
        <authorList>
            <person name="Swingley W.D."/>
            <person name="Chen M."/>
            <person name="Cheung P.C."/>
            <person name="Conrad A.L."/>
            <person name="Dejesa L.C."/>
            <person name="Hao J."/>
            <person name="Honchak B.M."/>
            <person name="Karbach L.E."/>
            <person name="Kurdoglu A."/>
            <person name="Lahiri S."/>
            <person name="Mastrian S.D."/>
            <person name="Miyashita H."/>
            <person name="Page L."/>
            <person name="Ramakrishna P."/>
            <person name="Satoh S."/>
            <person name="Sattley W.M."/>
            <person name="Shimada Y."/>
            <person name="Taylor H.L."/>
            <person name="Tomo T."/>
            <person name="Tsuchiya T."/>
            <person name="Wang Z.T."/>
            <person name="Raymond J."/>
            <person name="Mimuro M."/>
            <person name="Blankenship R.E."/>
            <person name="Touchman J.W."/>
        </authorList>
    </citation>
    <scope>NUCLEOTIDE SEQUENCE [LARGE SCALE GENOMIC DNA]</scope>
    <source>
        <strain evidence="7">MBIC 11017</strain>
    </source>
</reference>
<dbReference type="SMART" id="SM00448">
    <property type="entry name" value="REC"/>
    <property type="match status" value="1"/>
</dbReference>
<dbReference type="SUPFAM" id="SSF52172">
    <property type="entry name" value="CheY-like"/>
    <property type="match status" value="1"/>
</dbReference>
<dbReference type="Gene3D" id="3.40.50.2300">
    <property type="match status" value="1"/>
</dbReference>
<evidence type="ECO:0000259" key="4">
    <source>
        <dbReference type="PROSITE" id="PS50883"/>
    </source>
</evidence>
<dbReference type="Proteomes" id="UP000000268">
    <property type="component" value="Chromosome"/>
</dbReference>
<dbReference type="EMBL" id="CP000828">
    <property type="protein sequence ID" value="ABW29948.1"/>
    <property type="molecule type" value="Genomic_DNA"/>
</dbReference>
<feature type="domain" description="EAL" evidence="4">
    <location>
        <begin position="339"/>
        <end position="594"/>
    </location>
</feature>
<accession>B0C5T6</accession>
<dbReference type="InterPro" id="IPR001633">
    <property type="entry name" value="EAL_dom"/>
</dbReference>
<dbReference type="Pfam" id="PF00072">
    <property type="entry name" value="Response_reg"/>
    <property type="match status" value="1"/>
</dbReference>
<dbReference type="RefSeq" id="WP_012165221.1">
    <property type="nucleotide sequence ID" value="NC_009925.1"/>
</dbReference>
<dbReference type="InterPro" id="IPR035919">
    <property type="entry name" value="EAL_sf"/>
</dbReference>
<keyword evidence="1" id="KW-0597">Phosphoprotein</keyword>
<dbReference type="CDD" id="cd01949">
    <property type="entry name" value="GGDEF"/>
    <property type="match status" value="1"/>
</dbReference>
<evidence type="ECO:0000259" key="5">
    <source>
        <dbReference type="PROSITE" id="PS50887"/>
    </source>
</evidence>
<dbReference type="InterPro" id="IPR000160">
    <property type="entry name" value="GGDEF_dom"/>
</dbReference>
<dbReference type="STRING" id="329726.AM1_4980"/>
<proteinExistence type="predicted"/>
<dbReference type="AlphaFoldDB" id="B0C5T6"/>
<dbReference type="PROSITE" id="PS50887">
    <property type="entry name" value="GGDEF"/>
    <property type="match status" value="1"/>
</dbReference>
<dbReference type="SUPFAM" id="SSF55073">
    <property type="entry name" value="Nucleotide cyclase"/>
    <property type="match status" value="1"/>
</dbReference>
<dbReference type="HOGENOM" id="CLU_000445_70_50_3"/>
<gene>
    <name evidence="6" type="ordered locus">AM1_4980</name>
</gene>
<keyword evidence="2" id="KW-0175">Coiled coil</keyword>
<dbReference type="Pfam" id="PF00990">
    <property type="entry name" value="GGDEF"/>
    <property type="match status" value="1"/>
</dbReference>
<dbReference type="InterPro" id="IPR043128">
    <property type="entry name" value="Rev_trsase/Diguanyl_cyclase"/>
</dbReference>
<dbReference type="SUPFAM" id="SSF141868">
    <property type="entry name" value="EAL domain-like"/>
    <property type="match status" value="1"/>
</dbReference>
<dbReference type="PANTHER" id="PTHR33121">
    <property type="entry name" value="CYCLIC DI-GMP PHOSPHODIESTERASE PDEF"/>
    <property type="match status" value="1"/>
</dbReference>
<organism evidence="6 7">
    <name type="scientific">Acaryochloris marina (strain MBIC 11017)</name>
    <dbReference type="NCBI Taxonomy" id="329726"/>
    <lineage>
        <taxon>Bacteria</taxon>
        <taxon>Bacillati</taxon>
        <taxon>Cyanobacteriota</taxon>
        <taxon>Cyanophyceae</taxon>
        <taxon>Acaryochloridales</taxon>
        <taxon>Acaryochloridaceae</taxon>
        <taxon>Acaryochloris</taxon>
    </lineage>
</organism>
<dbReference type="OrthoDB" id="207912at2"/>
<sequence>MRSRKIHVLIIEDDEQDANIVRRYLDNMPQLPLILQHKHTVREGIHVLQNNDFIDLILLDLTLSDAKGLDTFHQIHQAFPQKPLIILSGNSNPEIIKKTLHEGAVDFLIKGTFDSPSLCYSIQHALELQKQKLELELQNSTLQSLSKQLEIAQAEIKKLKTIDSLTKFYNRTQFDDVFLSEWKRLQREEQPLALILCELDPIATEMDPVSTTWEDHTLHKIAEIMFHTIKRPADCVARYSENQFVILLPNTDILGATFIAEAIRIQVQKLGIAYLSSPYHQPITLSFGVTGHIPRHPEAPSLLIEAAHQALIGAKARGRHQVNWQTIRDIKSELYTRQTLHWVSKLHQALQNDLFQLYVQPIHPLNRTSSIERLDILLRLCDQSGRAYAPEMFLPRIEQYDFMAQIDQWVIENLLLEHTQIYSNRKFDAVYFIKLSAATCKAGNLSELVQQQLNLYDFPANHLCFAISESVALKDLSSAVQLAQSLKALGCQIAIDDFGVDFKTLRRLRPMNADYIKINGELVESITTDPILHGIVGSIKRVADVMNSKIIAKQVKSEVTLNSLDNLGINYAQGNHFEQSLPLEQYISSNPHRWLTNLDACLSP</sequence>
<dbReference type="KEGG" id="amr:AM1_4980"/>
<protein>
    <submittedName>
        <fullName evidence="6">Diguanylate cyclase/phosphodiesterase, putative</fullName>
    </submittedName>
</protein>
<feature type="domain" description="Response regulatory" evidence="3">
    <location>
        <begin position="7"/>
        <end position="125"/>
    </location>
</feature>
<dbReference type="CDD" id="cd01948">
    <property type="entry name" value="EAL"/>
    <property type="match status" value="1"/>
</dbReference>
<evidence type="ECO:0000256" key="2">
    <source>
        <dbReference type="SAM" id="Coils"/>
    </source>
</evidence>
<dbReference type="PROSITE" id="PS50110">
    <property type="entry name" value="RESPONSE_REGULATORY"/>
    <property type="match status" value="1"/>
</dbReference>
<dbReference type="eggNOG" id="COG3706">
    <property type="taxonomic scope" value="Bacteria"/>
</dbReference>
<dbReference type="InterPro" id="IPR001789">
    <property type="entry name" value="Sig_transdc_resp-reg_receiver"/>
</dbReference>
<dbReference type="GO" id="GO:0071111">
    <property type="term" value="F:cyclic-guanylate-specific phosphodiesterase activity"/>
    <property type="evidence" value="ECO:0007669"/>
    <property type="project" value="InterPro"/>
</dbReference>
<dbReference type="PANTHER" id="PTHR33121:SF23">
    <property type="entry name" value="CYCLIC DI-GMP PHOSPHODIESTERASE PDEB"/>
    <property type="match status" value="1"/>
</dbReference>
<dbReference type="SMART" id="SM00052">
    <property type="entry name" value="EAL"/>
    <property type="match status" value="1"/>
</dbReference>
<evidence type="ECO:0000313" key="6">
    <source>
        <dbReference type="EMBL" id="ABW29948.1"/>
    </source>
</evidence>
<dbReference type="InterPro" id="IPR050706">
    <property type="entry name" value="Cyclic-di-GMP_PDE-like"/>
</dbReference>
<dbReference type="InterPro" id="IPR011006">
    <property type="entry name" value="CheY-like_superfamily"/>
</dbReference>
<dbReference type="eggNOG" id="COG2200">
    <property type="taxonomic scope" value="Bacteria"/>
</dbReference>
<feature type="modified residue" description="4-aspartylphosphate" evidence="1">
    <location>
        <position position="60"/>
    </location>
</feature>
<keyword evidence="7" id="KW-1185">Reference proteome</keyword>